<evidence type="ECO:0000313" key="1">
    <source>
        <dbReference type="EMBL" id="GGE02760.1"/>
    </source>
</evidence>
<protein>
    <submittedName>
        <fullName evidence="1">Uncharacterized protein</fullName>
    </submittedName>
</protein>
<dbReference type="Proteomes" id="UP000635071">
    <property type="component" value="Unassembled WGS sequence"/>
</dbReference>
<accession>A0A916ZLK0</accession>
<reference evidence="1" key="1">
    <citation type="journal article" date="2014" name="Int. J. Syst. Evol. Microbiol.">
        <title>Complete genome sequence of Corynebacterium casei LMG S-19264T (=DSM 44701T), isolated from a smear-ripened cheese.</title>
        <authorList>
            <consortium name="US DOE Joint Genome Institute (JGI-PGF)"/>
            <person name="Walter F."/>
            <person name="Albersmeier A."/>
            <person name="Kalinowski J."/>
            <person name="Ruckert C."/>
        </authorList>
    </citation>
    <scope>NUCLEOTIDE SEQUENCE</scope>
    <source>
        <strain evidence="1">CGMCC 1.15519</strain>
    </source>
</reference>
<dbReference type="EMBL" id="BMJM01000002">
    <property type="protein sequence ID" value="GGE02760.1"/>
    <property type="molecule type" value="Genomic_DNA"/>
</dbReference>
<organism evidence="1 2">
    <name type="scientific">Sandarakinorhabdus glacialis</name>
    <dbReference type="NCBI Taxonomy" id="1614636"/>
    <lineage>
        <taxon>Bacteria</taxon>
        <taxon>Pseudomonadati</taxon>
        <taxon>Pseudomonadota</taxon>
        <taxon>Alphaproteobacteria</taxon>
        <taxon>Sphingomonadales</taxon>
        <taxon>Sphingosinicellaceae</taxon>
        <taxon>Sandarakinorhabdus</taxon>
    </lineage>
</organism>
<proteinExistence type="predicted"/>
<comment type="caution">
    <text evidence="1">The sequence shown here is derived from an EMBL/GenBank/DDBJ whole genome shotgun (WGS) entry which is preliminary data.</text>
</comment>
<name>A0A916ZLK0_9SPHN</name>
<reference evidence="1" key="2">
    <citation type="submission" date="2020-09" db="EMBL/GenBank/DDBJ databases">
        <authorList>
            <person name="Sun Q."/>
            <person name="Zhou Y."/>
        </authorList>
    </citation>
    <scope>NUCLEOTIDE SEQUENCE</scope>
    <source>
        <strain evidence="1">CGMCC 1.15519</strain>
    </source>
</reference>
<dbReference type="AlphaFoldDB" id="A0A916ZLK0"/>
<evidence type="ECO:0000313" key="2">
    <source>
        <dbReference type="Proteomes" id="UP000635071"/>
    </source>
</evidence>
<gene>
    <name evidence="1" type="ORF">GCM10011529_06530</name>
</gene>
<keyword evidence="2" id="KW-1185">Reference proteome</keyword>
<sequence length="85" mass="9631">MLADVMAPDEDAADMAFFMPDRLGQQIHKPVLGLVPEADRYRLERQRPAGGIDRVEPLVEALPFELRKTSRTLRPRKFRGPVSST</sequence>